<dbReference type="PROSITE" id="PS50111">
    <property type="entry name" value="CHEMOTAXIS_TRANSDUC_2"/>
    <property type="match status" value="1"/>
</dbReference>
<evidence type="ECO:0000259" key="5">
    <source>
        <dbReference type="PROSITE" id="PS50111"/>
    </source>
</evidence>
<feature type="domain" description="Methyl-accepting transducer" evidence="5">
    <location>
        <begin position="395"/>
        <end position="631"/>
    </location>
</feature>
<dbReference type="GO" id="GO:0004888">
    <property type="term" value="F:transmembrane signaling receptor activity"/>
    <property type="evidence" value="ECO:0007669"/>
    <property type="project" value="TreeGrafter"/>
</dbReference>
<keyword evidence="1" id="KW-0145">Chemotaxis</keyword>
<proteinExistence type="inferred from homology"/>
<dbReference type="OrthoDB" id="8320983at2"/>
<dbReference type="EMBL" id="AP011529">
    <property type="protein sequence ID" value="BAI80179.1"/>
    <property type="molecule type" value="Genomic_DNA"/>
</dbReference>
<evidence type="ECO:0000256" key="1">
    <source>
        <dbReference type="ARBA" id="ARBA00022500"/>
    </source>
</evidence>
<organism evidence="7 8">
    <name type="scientific">Deferribacter desulfuricans (strain DSM 14783 / JCM 11476 / NBRC 101012 / SSM1)</name>
    <dbReference type="NCBI Taxonomy" id="639282"/>
    <lineage>
        <taxon>Bacteria</taxon>
        <taxon>Pseudomonadati</taxon>
        <taxon>Deferribacterota</taxon>
        <taxon>Deferribacteres</taxon>
        <taxon>Deferribacterales</taxon>
        <taxon>Deferribacteraceae</taxon>
        <taxon>Deferribacter</taxon>
    </lineage>
</organism>
<sequence length="668" mass="76264">MSKILYNTNSRRIIITYIIFSLFFIFTSTVYFYKYFKEKYEKNVEFEKINIVNLITSKEQENLAILKGLIDADLSKITLSEKYSLVKYQKNKDDNFIPIEGVNVNKTVPVTKKSVVYNNLVLHKPISLITGEKNKLTINTFYREDMNNLYLLSQQLIFKDYNLAILPYYQSINDPARFDVDNPFLLSNQFTLKGDSSLTGNVILFVILMVIIFIVGLWGVVRYLAKIDNETQAFKNLIAELSKKKILDININDLPDVLKELYKNLRNDFNAVLEKNKLFEGVIRSTTNLVILKNVDENVTFVSDSVYKYFGTDINNIEELLTRKDFNDFLNMLDSLNDNEEFSFEGHQFIIRKRNDTKNNTIFIIVDITKYHNENASLRKSYSNLKKYLENIESTIYELTSISNELKSTVLNTSSSLSEQSSALSEISSALDEIKSVVKNLDISLEKINGLIEHIEDNSSENIEKLLEFEKVIDRINNSANTISMEIAALSEKAYSVTSFVENIFDIANQTKILAINIAIEAAKTEEGSGKFTVIATEVKELAQKVEALSNNIKKIVSDMTTSVNKTTMSTEESIKNILQSKEYFNPLKKLMFDNKEAVEKIAKSISDINESFKDHAIGINDIATTIKDISQAITDITKSSEETKTSASVISENIIRLREILKHVDNE</sequence>
<dbReference type="STRING" id="639282.DEFDS_0699"/>
<dbReference type="HOGENOM" id="CLU_410904_0_0_0"/>
<dbReference type="RefSeq" id="WP_013007427.1">
    <property type="nucleotide sequence ID" value="NC_013939.1"/>
</dbReference>
<dbReference type="Gene3D" id="1.10.287.950">
    <property type="entry name" value="Methyl-accepting chemotaxis protein"/>
    <property type="match status" value="1"/>
</dbReference>
<dbReference type="PANTHER" id="PTHR43531">
    <property type="entry name" value="PROTEIN ICFG"/>
    <property type="match status" value="1"/>
</dbReference>
<dbReference type="SUPFAM" id="SSF58104">
    <property type="entry name" value="Methyl-accepting chemotaxis protein (MCP) signaling domain"/>
    <property type="match status" value="1"/>
</dbReference>
<dbReference type="InterPro" id="IPR004089">
    <property type="entry name" value="MCPsignal_dom"/>
</dbReference>
<feature type="transmembrane region" description="Helical" evidence="4">
    <location>
        <begin position="12"/>
        <end position="33"/>
    </location>
</feature>
<dbReference type="GO" id="GO:0005886">
    <property type="term" value="C:plasma membrane"/>
    <property type="evidence" value="ECO:0007669"/>
    <property type="project" value="TreeGrafter"/>
</dbReference>
<dbReference type="PROSITE" id="PS50192">
    <property type="entry name" value="T_SNARE"/>
    <property type="match status" value="1"/>
</dbReference>
<dbReference type="eggNOG" id="COG0840">
    <property type="taxonomic scope" value="Bacteria"/>
</dbReference>
<dbReference type="InterPro" id="IPR051310">
    <property type="entry name" value="MCP_chemotaxis"/>
</dbReference>
<evidence type="ECO:0000259" key="6">
    <source>
        <dbReference type="PROSITE" id="PS50192"/>
    </source>
</evidence>
<protein>
    <recommendedName>
        <fullName evidence="9">Methyl-accepting chemotaxis protein</fullName>
    </recommendedName>
</protein>
<dbReference type="InterPro" id="IPR000727">
    <property type="entry name" value="T_SNARE_dom"/>
</dbReference>
<evidence type="ECO:0008006" key="9">
    <source>
        <dbReference type="Google" id="ProtNLM"/>
    </source>
</evidence>
<evidence type="ECO:0000313" key="7">
    <source>
        <dbReference type="EMBL" id="BAI80179.1"/>
    </source>
</evidence>
<dbReference type="AlphaFoldDB" id="D3PC56"/>
<evidence type="ECO:0000256" key="2">
    <source>
        <dbReference type="ARBA" id="ARBA00029447"/>
    </source>
</evidence>
<reference evidence="7 8" key="1">
    <citation type="journal article" date="2010" name="DNA Res.">
        <title>Bacterial lifestyle in a deep-sea hydrothermal vent chimney revealed by the genome sequence of the thermophilic bacterium Deferribacter desulfuricans SSM1.</title>
        <authorList>
            <person name="Takaki Y."/>
            <person name="Shimamura S."/>
            <person name="Nakagawa S."/>
            <person name="Fukuhara Y."/>
            <person name="Horikawa H."/>
            <person name="Ankai A."/>
            <person name="Harada T."/>
            <person name="Hosoyama A."/>
            <person name="Oguchi A."/>
            <person name="Fukui S."/>
            <person name="Fujita N."/>
            <person name="Takami H."/>
            <person name="Takai K."/>
        </authorList>
    </citation>
    <scope>NUCLEOTIDE SEQUENCE [LARGE SCALE GENOMIC DNA]</scope>
    <source>
        <strain evidence="8">DSM 14783 / JCM 11476 / NBRC 101012 / SSM1</strain>
    </source>
</reference>
<evidence type="ECO:0000256" key="3">
    <source>
        <dbReference type="PROSITE-ProRule" id="PRU00284"/>
    </source>
</evidence>
<dbReference type="SMART" id="SM00283">
    <property type="entry name" value="MA"/>
    <property type="match status" value="1"/>
</dbReference>
<name>D3PC56_DEFDS</name>
<gene>
    <name evidence="7" type="ordered locus">DEFDS_0699</name>
</gene>
<keyword evidence="8" id="KW-1185">Reference proteome</keyword>
<evidence type="ECO:0000313" key="8">
    <source>
        <dbReference type="Proteomes" id="UP000001520"/>
    </source>
</evidence>
<comment type="similarity">
    <text evidence="2">Belongs to the methyl-accepting chemotaxis (MCP) protein family.</text>
</comment>
<dbReference type="KEGG" id="ddf:DEFDS_0699"/>
<dbReference type="Pfam" id="PF00015">
    <property type="entry name" value="MCPsignal"/>
    <property type="match status" value="1"/>
</dbReference>
<dbReference type="PANTHER" id="PTHR43531:SF11">
    <property type="entry name" value="METHYL-ACCEPTING CHEMOTAXIS PROTEIN 3"/>
    <property type="match status" value="1"/>
</dbReference>
<keyword evidence="4" id="KW-0472">Membrane</keyword>
<dbReference type="GO" id="GO:0006935">
    <property type="term" value="P:chemotaxis"/>
    <property type="evidence" value="ECO:0007669"/>
    <property type="project" value="UniProtKB-KW"/>
</dbReference>
<keyword evidence="4" id="KW-1133">Transmembrane helix</keyword>
<accession>D3PC56</accession>
<feature type="domain" description="T-SNARE coiled-coil homology" evidence="6">
    <location>
        <begin position="386"/>
        <end position="448"/>
    </location>
</feature>
<dbReference type="Proteomes" id="UP000001520">
    <property type="component" value="Chromosome"/>
</dbReference>
<feature type="transmembrane region" description="Helical" evidence="4">
    <location>
        <begin position="202"/>
        <end position="225"/>
    </location>
</feature>
<keyword evidence="3" id="KW-0807">Transducer</keyword>
<evidence type="ECO:0000256" key="4">
    <source>
        <dbReference type="SAM" id="Phobius"/>
    </source>
</evidence>
<keyword evidence="4" id="KW-0812">Transmembrane</keyword>
<dbReference type="GO" id="GO:0007165">
    <property type="term" value="P:signal transduction"/>
    <property type="evidence" value="ECO:0007669"/>
    <property type="project" value="UniProtKB-KW"/>
</dbReference>